<dbReference type="RefSeq" id="WP_189583219.1">
    <property type="nucleotide sequence ID" value="NZ_BMZR01000002.1"/>
</dbReference>
<dbReference type="InterPro" id="IPR009739">
    <property type="entry name" value="LprI-like_N"/>
</dbReference>
<dbReference type="Pfam" id="PF07007">
    <property type="entry name" value="LprI"/>
    <property type="match status" value="1"/>
</dbReference>
<dbReference type="Proteomes" id="UP000610203">
    <property type="component" value="Unassembled WGS sequence"/>
</dbReference>
<evidence type="ECO:0000259" key="2">
    <source>
        <dbReference type="Pfam" id="PF07007"/>
    </source>
</evidence>
<accession>A0ABQ3GSD7</accession>
<sequence>MKKSALAIINILGIYLFSTHANSASFDCNKASTWVEKTICKSSDLSKLDEAMAKKYKNHLVNESDDKDSKDWVIHEQRTWLKFQRNTCKEKECLIREYKERIEDKAHYGVAWNFPDELSSSDLPSKSSFGNFSQTFKISIYNSETSQDDIQEVKNNLSIHSVANKPYLSIIEGTLFFTNFHTCVIGENIAKWSQNHWVINDEQDETSEIRMYPVLYKGKTQLLLRDINDQFKSGRCGARGYFDSIILERE</sequence>
<keyword evidence="1" id="KW-0732">Signal</keyword>
<evidence type="ECO:0000313" key="4">
    <source>
        <dbReference type="Proteomes" id="UP000610203"/>
    </source>
</evidence>
<keyword evidence="4" id="KW-1185">Reference proteome</keyword>
<evidence type="ECO:0000256" key="1">
    <source>
        <dbReference type="SAM" id="SignalP"/>
    </source>
</evidence>
<dbReference type="InterPro" id="IPR052755">
    <property type="entry name" value="Lysozyme_Inhibitor_LprI"/>
</dbReference>
<dbReference type="PANTHER" id="PTHR37549:SF1">
    <property type="entry name" value="LIPOPROTEIN LPRI"/>
    <property type="match status" value="1"/>
</dbReference>
<protein>
    <recommendedName>
        <fullName evidence="2">Lysozyme inhibitor LprI-like N-terminal domain-containing protein</fullName>
    </recommendedName>
</protein>
<feature type="chain" id="PRO_5045590903" description="Lysozyme inhibitor LprI-like N-terminal domain-containing protein" evidence="1">
    <location>
        <begin position="24"/>
        <end position="250"/>
    </location>
</feature>
<dbReference type="PANTHER" id="PTHR37549">
    <property type="entry name" value="LIPOPROTEIN LPRI"/>
    <property type="match status" value="1"/>
</dbReference>
<gene>
    <name evidence="3" type="ORF">GCM10016272_12220</name>
</gene>
<comment type="caution">
    <text evidence="3">The sequence shown here is derived from an EMBL/GenBank/DDBJ whole genome shotgun (WGS) entry which is preliminary data.</text>
</comment>
<organism evidence="3 4">
    <name type="scientific">Psychrobacter glaciei</name>
    <dbReference type="NCBI Taxonomy" id="619771"/>
    <lineage>
        <taxon>Bacteria</taxon>
        <taxon>Pseudomonadati</taxon>
        <taxon>Pseudomonadota</taxon>
        <taxon>Gammaproteobacteria</taxon>
        <taxon>Moraxellales</taxon>
        <taxon>Moraxellaceae</taxon>
        <taxon>Psychrobacter</taxon>
    </lineage>
</organism>
<dbReference type="Gene3D" id="1.20.1270.180">
    <property type="match status" value="1"/>
</dbReference>
<proteinExistence type="predicted"/>
<evidence type="ECO:0000313" key="3">
    <source>
        <dbReference type="EMBL" id="GHD30917.1"/>
    </source>
</evidence>
<dbReference type="EMBL" id="BMZR01000002">
    <property type="protein sequence ID" value="GHD30917.1"/>
    <property type="molecule type" value="Genomic_DNA"/>
</dbReference>
<feature type="signal peptide" evidence="1">
    <location>
        <begin position="1"/>
        <end position="23"/>
    </location>
</feature>
<name>A0ABQ3GSD7_9GAMM</name>
<reference evidence="4" key="1">
    <citation type="journal article" date="2019" name="Int. J. Syst. Evol. Microbiol.">
        <title>The Global Catalogue of Microorganisms (GCM) 10K type strain sequencing project: providing services to taxonomists for standard genome sequencing and annotation.</title>
        <authorList>
            <consortium name="The Broad Institute Genomics Platform"/>
            <consortium name="The Broad Institute Genome Sequencing Center for Infectious Disease"/>
            <person name="Wu L."/>
            <person name="Ma J."/>
        </authorList>
    </citation>
    <scope>NUCLEOTIDE SEQUENCE [LARGE SCALE GENOMIC DNA]</scope>
    <source>
        <strain evidence="4">KCTC 42280</strain>
    </source>
</reference>
<feature type="domain" description="Lysozyme inhibitor LprI-like N-terminal" evidence="2">
    <location>
        <begin position="28"/>
        <end position="103"/>
    </location>
</feature>